<dbReference type="EMBL" id="QKOX01000027">
    <property type="protein sequence ID" value="RWT19202.1"/>
    <property type="molecule type" value="Genomic_DNA"/>
</dbReference>
<comment type="caution">
    <text evidence="1">The sequence shown here is derived from an EMBL/GenBank/DDBJ whole genome shotgun (WGS) entry which is preliminary data.</text>
</comment>
<dbReference type="AlphaFoldDB" id="A0A443VI02"/>
<accession>A0A443VI02</accession>
<gene>
    <name evidence="1" type="ORF">DN603_21880</name>
</gene>
<dbReference type="KEGG" id="rpln:B1209_18710"/>
<evidence type="ECO:0000313" key="2">
    <source>
        <dbReference type="Proteomes" id="UP000288843"/>
    </source>
</evidence>
<proteinExistence type="predicted"/>
<protein>
    <submittedName>
        <fullName evidence="1">Uncharacterized protein</fullName>
    </submittedName>
</protein>
<name>A0A443VI02_RAOPL</name>
<sequence length="62" mass="6954">MVYADSSAETTVSPFSLSLYNYVYIDTIVHFRYRIAKNQAFALISVILSGSGHRLLGVDRLL</sequence>
<evidence type="ECO:0000313" key="1">
    <source>
        <dbReference type="EMBL" id="RWT19202.1"/>
    </source>
</evidence>
<organism evidence="1 2">
    <name type="scientific">Raoultella planticola</name>
    <name type="common">Klebsiella planticola</name>
    <dbReference type="NCBI Taxonomy" id="575"/>
    <lineage>
        <taxon>Bacteria</taxon>
        <taxon>Pseudomonadati</taxon>
        <taxon>Pseudomonadota</taxon>
        <taxon>Gammaproteobacteria</taxon>
        <taxon>Enterobacterales</taxon>
        <taxon>Enterobacteriaceae</taxon>
        <taxon>Klebsiella/Raoultella group</taxon>
        <taxon>Raoultella</taxon>
    </lineage>
</organism>
<reference evidence="1 2" key="1">
    <citation type="submission" date="2018-06" db="EMBL/GenBank/DDBJ databases">
        <title>Carbapenemase-producing Enterobacteriaceae present in wastewater treatment plant effluent and nearby surface waters in the US.</title>
        <authorList>
            <person name="Mathys D.A."/>
            <person name="Mollenkopf D.F."/>
            <person name="Feicht S.M."/>
            <person name="Adams R.J."/>
            <person name="Albers A.L."/>
            <person name="Stuever D.M."/>
            <person name="Daniels J.B."/>
            <person name="Wittum T.E."/>
        </authorList>
    </citation>
    <scope>NUCLEOTIDE SEQUENCE [LARGE SCALE GENOMIC DNA]</scope>
    <source>
        <strain evidence="1 2">GEO_47_Down_B</strain>
    </source>
</reference>
<dbReference type="Proteomes" id="UP000288843">
    <property type="component" value="Unassembled WGS sequence"/>
</dbReference>